<dbReference type="NCBIfam" id="TIGR01444">
    <property type="entry name" value="fkbM_fam"/>
    <property type="match status" value="1"/>
</dbReference>
<dbReference type="InterPro" id="IPR052514">
    <property type="entry name" value="SAM-dependent_MTase"/>
</dbReference>
<dbReference type="Pfam" id="PF05050">
    <property type="entry name" value="Methyltransf_21"/>
    <property type="match status" value="1"/>
</dbReference>
<dbReference type="PANTHER" id="PTHR34203">
    <property type="entry name" value="METHYLTRANSFERASE, FKBM FAMILY PROTEIN"/>
    <property type="match status" value="1"/>
</dbReference>
<reference evidence="2" key="1">
    <citation type="journal article" date="2020" name="Nature">
        <title>Giant virus diversity and host interactions through global metagenomics.</title>
        <authorList>
            <person name="Schulz F."/>
            <person name="Roux S."/>
            <person name="Paez-Espino D."/>
            <person name="Jungbluth S."/>
            <person name="Walsh D.A."/>
            <person name="Denef V.J."/>
            <person name="McMahon K.D."/>
            <person name="Konstantinidis K.T."/>
            <person name="Eloe-Fadrosh E.A."/>
            <person name="Kyrpides N.C."/>
            <person name="Woyke T."/>
        </authorList>
    </citation>
    <scope>NUCLEOTIDE SEQUENCE</scope>
    <source>
        <strain evidence="2">GVMAG-M-3300023184-160</strain>
    </source>
</reference>
<organism evidence="2">
    <name type="scientific">viral metagenome</name>
    <dbReference type="NCBI Taxonomy" id="1070528"/>
    <lineage>
        <taxon>unclassified sequences</taxon>
        <taxon>metagenomes</taxon>
        <taxon>organismal metagenomes</taxon>
    </lineage>
</organism>
<sequence length="204" mass="23879">MYFDIGSNIGKWALSNIEGCDKIISIEASPITFKKLVDQCKHDRIHLLNYAVCNNDGNDITFYQAECDVLSTINKEWLTSDTSRFNNYKYTEITCKTITIDNLIKHFGLPDLIKIDVEGGEYECICSLTQKVKLLCFEWASETNTITYNCIDYLHNLGYTQYYIQNEDNYSFRPHDNDFYDINTTKRYLSMTVPKHDWGMIWCK</sequence>
<dbReference type="SUPFAM" id="SSF53335">
    <property type="entry name" value="S-adenosyl-L-methionine-dependent methyltransferases"/>
    <property type="match status" value="1"/>
</dbReference>
<accession>A0A6C0HMW5</accession>
<dbReference type="InterPro" id="IPR029063">
    <property type="entry name" value="SAM-dependent_MTases_sf"/>
</dbReference>
<proteinExistence type="predicted"/>
<name>A0A6C0HMW5_9ZZZZ</name>
<dbReference type="PANTHER" id="PTHR34203:SF15">
    <property type="entry name" value="SLL1173 PROTEIN"/>
    <property type="match status" value="1"/>
</dbReference>
<dbReference type="InterPro" id="IPR006342">
    <property type="entry name" value="FkbM_mtfrase"/>
</dbReference>
<dbReference type="AlphaFoldDB" id="A0A6C0HMW5"/>
<dbReference type="EMBL" id="MN739993">
    <property type="protein sequence ID" value="QHT81982.1"/>
    <property type="molecule type" value="Genomic_DNA"/>
</dbReference>
<evidence type="ECO:0000313" key="2">
    <source>
        <dbReference type="EMBL" id="QHT81982.1"/>
    </source>
</evidence>
<dbReference type="Gene3D" id="3.40.50.150">
    <property type="entry name" value="Vaccinia Virus protein VP39"/>
    <property type="match status" value="1"/>
</dbReference>
<evidence type="ECO:0000259" key="1">
    <source>
        <dbReference type="Pfam" id="PF05050"/>
    </source>
</evidence>
<feature type="domain" description="Methyltransferase FkbM" evidence="1">
    <location>
        <begin position="4"/>
        <end position="127"/>
    </location>
</feature>
<protein>
    <recommendedName>
        <fullName evidence="1">Methyltransferase FkbM domain-containing protein</fullName>
    </recommendedName>
</protein>